<dbReference type="InterPro" id="IPR011032">
    <property type="entry name" value="GroES-like_sf"/>
</dbReference>
<keyword evidence="9" id="KW-0496">Mitochondrion</keyword>
<dbReference type="InterPro" id="IPR051034">
    <property type="entry name" value="Mito_Enoyl-ACP_Reductase"/>
</dbReference>
<sequence length="368" mass="40155">MSRALGNLFIKTVKTNSVYKKSISRNFSISCQQKGHALIYTGYGDPAEVLKLTEVPDKKPEANQVAVKWLLSAVNPADINTLQGKYPSRPSLPAIAGNEGVGEVAEVGGNVTDLKVGDRVVPNVNNIGTWATRGTYEPDLLMKIPKTLGAVEASMLIVNPCTAYRMLKDFEKLSPGDTVIQNGGNSAVGQLVIQLCKAWNLNSVNVVRDREDIEVLKKDLKGIGATEVLTESEVRTTDLFKSKKLPTPKLALNCVCGQNAVDVLRHLRAEGTMVTYGAMSREPLTVPASALIFKNISIKGFWMTAWKKAHGNSEENTKMFEEIGKLFEAKKLQPPPYKIIKLSDEQAIAQALKMDGKIGVKFIIDLTA</sequence>
<keyword evidence="7" id="KW-0560">Oxidoreductase</keyword>
<dbReference type="InterPro" id="IPR020843">
    <property type="entry name" value="ER"/>
</dbReference>
<dbReference type="Pfam" id="PF00107">
    <property type="entry name" value="ADH_zinc_N"/>
    <property type="match status" value="1"/>
</dbReference>
<dbReference type="OrthoDB" id="7482721at2759"/>
<keyword evidence="3" id="KW-0444">Lipid biosynthesis</keyword>
<evidence type="ECO:0000256" key="9">
    <source>
        <dbReference type="ARBA" id="ARBA00023128"/>
    </source>
</evidence>
<dbReference type="InterPro" id="IPR013154">
    <property type="entry name" value="ADH-like_N"/>
</dbReference>
<reference evidence="16" key="1">
    <citation type="submission" date="2021-04" db="EMBL/GenBank/DDBJ databases">
        <authorList>
            <person name="Chebbi M.A.C M."/>
        </authorList>
    </citation>
    <scope>NUCLEOTIDE SEQUENCE</scope>
</reference>
<dbReference type="GO" id="GO:0006633">
    <property type="term" value="P:fatty acid biosynthetic process"/>
    <property type="evidence" value="ECO:0007669"/>
    <property type="project" value="UniProtKB-KW"/>
</dbReference>
<dbReference type="PANTHER" id="PTHR43981:SF2">
    <property type="entry name" value="ENOYL-[ACYL-CARRIER-PROTEIN] REDUCTASE, MITOCHONDRIAL"/>
    <property type="match status" value="1"/>
</dbReference>
<dbReference type="Gene3D" id="3.90.180.10">
    <property type="entry name" value="Medium-chain alcohol dehydrogenases, catalytic domain"/>
    <property type="match status" value="1"/>
</dbReference>
<comment type="caution">
    <text evidence="16">The sequence shown here is derived from an EMBL/GenBank/DDBJ whole genome shotgun (WGS) entry which is preliminary data.</text>
</comment>
<dbReference type="FunFam" id="3.40.50.720:FF:000112">
    <property type="entry name" value="Enoyl-[acyl-carrier-protein] reductase 1, mitochondrial"/>
    <property type="match status" value="1"/>
</dbReference>
<gene>
    <name evidence="16" type="ORF">HICCMSTLAB_LOCUS6040</name>
</gene>
<dbReference type="SUPFAM" id="SSF51735">
    <property type="entry name" value="NAD(P)-binding Rossmann-fold domains"/>
    <property type="match status" value="1"/>
</dbReference>
<evidence type="ECO:0000256" key="2">
    <source>
        <dbReference type="ARBA" id="ARBA00010371"/>
    </source>
</evidence>
<feature type="domain" description="Enoyl reductase (ER)" evidence="15">
    <location>
        <begin position="45"/>
        <end position="360"/>
    </location>
</feature>
<evidence type="ECO:0000256" key="8">
    <source>
        <dbReference type="ARBA" id="ARBA00023098"/>
    </source>
</evidence>
<dbReference type="EMBL" id="CAJNRD030001120">
    <property type="protein sequence ID" value="CAG5092314.1"/>
    <property type="molecule type" value="Genomic_DNA"/>
</dbReference>
<comment type="similarity">
    <text evidence="2">Belongs to the zinc-containing alcohol dehydrogenase family. Quinone oxidoreductase subfamily.</text>
</comment>
<evidence type="ECO:0000256" key="1">
    <source>
        <dbReference type="ARBA" id="ARBA00004173"/>
    </source>
</evidence>
<dbReference type="Gene3D" id="3.40.50.720">
    <property type="entry name" value="NAD(P)-binding Rossmann-like Domain"/>
    <property type="match status" value="1"/>
</dbReference>
<evidence type="ECO:0000256" key="14">
    <source>
        <dbReference type="ARBA" id="ARBA00048843"/>
    </source>
</evidence>
<evidence type="ECO:0000313" key="17">
    <source>
        <dbReference type="Proteomes" id="UP000786811"/>
    </source>
</evidence>
<evidence type="ECO:0000313" key="16">
    <source>
        <dbReference type="EMBL" id="CAG5092314.1"/>
    </source>
</evidence>
<dbReference type="InterPro" id="IPR036291">
    <property type="entry name" value="NAD(P)-bd_dom_sf"/>
</dbReference>
<dbReference type="Pfam" id="PF08240">
    <property type="entry name" value="ADH_N"/>
    <property type="match status" value="1"/>
</dbReference>
<keyword evidence="17" id="KW-1185">Reference proteome</keyword>
<keyword evidence="5" id="KW-0521">NADP</keyword>
<dbReference type="InterPro" id="IPR013149">
    <property type="entry name" value="ADH-like_C"/>
</dbReference>
<dbReference type="GO" id="GO:0141148">
    <property type="term" value="F:enoyl-[acyl-carrier-protein] reductase (NADPH) activity"/>
    <property type="evidence" value="ECO:0007669"/>
    <property type="project" value="UniProtKB-EC"/>
</dbReference>
<evidence type="ECO:0000256" key="5">
    <source>
        <dbReference type="ARBA" id="ARBA00022857"/>
    </source>
</evidence>
<keyword evidence="10" id="KW-0275">Fatty acid biosynthesis</keyword>
<dbReference type="SUPFAM" id="SSF50129">
    <property type="entry name" value="GroES-like"/>
    <property type="match status" value="1"/>
</dbReference>
<keyword evidence="8" id="KW-0443">Lipid metabolism</keyword>
<dbReference type="GO" id="GO:0005739">
    <property type="term" value="C:mitochondrion"/>
    <property type="evidence" value="ECO:0007669"/>
    <property type="project" value="UniProtKB-SubCell"/>
</dbReference>
<keyword evidence="4" id="KW-0276">Fatty acid metabolism</keyword>
<evidence type="ECO:0000256" key="12">
    <source>
        <dbReference type="ARBA" id="ARBA00041058"/>
    </source>
</evidence>
<dbReference type="PANTHER" id="PTHR43981">
    <property type="entry name" value="ENOYL-[ACYL-CARRIER-PROTEIN] REDUCTASE, MITOCHONDRIAL"/>
    <property type="match status" value="1"/>
</dbReference>
<proteinExistence type="inferred from homology"/>
<evidence type="ECO:0000256" key="6">
    <source>
        <dbReference type="ARBA" id="ARBA00022946"/>
    </source>
</evidence>
<evidence type="ECO:0000256" key="4">
    <source>
        <dbReference type="ARBA" id="ARBA00022832"/>
    </source>
</evidence>
<evidence type="ECO:0000256" key="7">
    <source>
        <dbReference type="ARBA" id="ARBA00023002"/>
    </source>
</evidence>
<comment type="catalytic activity">
    <reaction evidence="14">
        <text>a 2,3-saturated acyl-[ACP] + NADP(+) = a (2E)-enoyl-[ACP] + NADPH + H(+)</text>
        <dbReference type="Rhea" id="RHEA:22564"/>
        <dbReference type="Rhea" id="RHEA-COMP:9925"/>
        <dbReference type="Rhea" id="RHEA-COMP:9926"/>
        <dbReference type="ChEBI" id="CHEBI:15378"/>
        <dbReference type="ChEBI" id="CHEBI:57783"/>
        <dbReference type="ChEBI" id="CHEBI:58349"/>
        <dbReference type="ChEBI" id="CHEBI:78784"/>
        <dbReference type="ChEBI" id="CHEBI:78785"/>
        <dbReference type="EC" id="1.3.1.104"/>
    </reaction>
</comment>
<keyword evidence="6" id="KW-0809">Transit peptide</keyword>
<protein>
    <recommendedName>
        <fullName evidence="12">Enoyl-[acyl-carrier-protein] reductase, mitochondrial</fullName>
        <ecNumber evidence="11">1.3.1.104</ecNumber>
    </recommendedName>
    <alternativeName>
        <fullName evidence="13">2-enoyl thioester reductase</fullName>
    </alternativeName>
</protein>
<dbReference type="Proteomes" id="UP000786811">
    <property type="component" value="Unassembled WGS sequence"/>
</dbReference>
<name>A0A8J2HE71_COTCN</name>
<dbReference type="AlphaFoldDB" id="A0A8J2HE71"/>
<dbReference type="SMART" id="SM00829">
    <property type="entry name" value="PKS_ER"/>
    <property type="match status" value="1"/>
</dbReference>
<organism evidence="16 17">
    <name type="scientific">Cotesia congregata</name>
    <name type="common">Parasitoid wasp</name>
    <name type="synonym">Apanteles congregatus</name>
    <dbReference type="NCBI Taxonomy" id="51543"/>
    <lineage>
        <taxon>Eukaryota</taxon>
        <taxon>Metazoa</taxon>
        <taxon>Ecdysozoa</taxon>
        <taxon>Arthropoda</taxon>
        <taxon>Hexapoda</taxon>
        <taxon>Insecta</taxon>
        <taxon>Pterygota</taxon>
        <taxon>Neoptera</taxon>
        <taxon>Endopterygota</taxon>
        <taxon>Hymenoptera</taxon>
        <taxon>Apocrita</taxon>
        <taxon>Ichneumonoidea</taxon>
        <taxon>Braconidae</taxon>
        <taxon>Microgastrinae</taxon>
        <taxon>Cotesia</taxon>
    </lineage>
</organism>
<evidence type="ECO:0000256" key="10">
    <source>
        <dbReference type="ARBA" id="ARBA00023160"/>
    </source>
</evidence>
<dbReference type="CDD" id="cd08290">
    <property type="entry name" value="ETR"/>
    <property type="match status" value="1"/>
</dbReference>
<evidence type="ECO:0000256" key="11">
    <source>
        <dbReference type="ARBA" id="ARBA00038963"/>
    </source>
</evidence>
<evidence type="ECO:0000259" key="15">
    <source>
        <dbReference type="SMART" id="SM00829"/>
    </source>
</evidence>
<accession>A0A8J2HE71</accession>
<evidence type="ECO:0000256" key="3">
    <source>
        <dbReference type="ARBA" id="ARBA00022516"/>
    </source>
</evidence>
<evidence type="ECO:0000256" key="13">
    <source>
        <dbReference type="ARBA" id="ARBA00042123"/>
    </source>
</evidence>
<comment type="subcellular location">
    <subcellularLocation>
        <location evidence="1">Mitochondrion</location>
    </subcellularLocation>
</comment>
<dbReference type="EC" id="1.3.1.104" evidence="11"/>